<dbReference type="EMBL" id="LWDX02065513">
    <property type="protein sequence ID" value="OEL15783.1"/>
    <property type="molecule type" value="Genomic_DNA"/>
</dbReference>
<name>A0A1E5USD6_9POAL</name>
<dbReference type="InterPro" id="IPR011009">
    <property type="entry name" value="Kinase-like_dom_sf"/>
</dbReference>
<dbReference type="Gene3D" id="3.30.200.20">
    <property type="entry name" value="Phosphorylase Kinase, domain 1"/>
    <property type="match status" value="1"/>
</dbReference>
<evidence type="ECO:0000313" key="3">
    <source>
        <dbReference type="Proteomes" id="UP000095767"/>
    </source>
</evidence>
<reference evidence="2 3" key="1">
    <citation type="submission" date="2016-09" db="EMBL/GenBank/DDBJ databases">
        <title>The draft genome of Dichanthelium oligosanthes: A C3 panicoid grass species.</title>
        <authorList>
            <person name="Studer A.J."/>
            <person name="Schnable J.C."/>
            <person name="Brutnell T.P."/>
        </authorList>
    </citation>
    <scope>NUCLEOTIDE SEQUENCE [LARGE SCALE GENOMIC DNA]</scope>
    <source>
        <strain evidence="3">cv. Kellogg 1175</strain>
        <tissue evidence="2">Leaf</tissue>
    </source>
</reference>
<organism evidence="2 3">
    <name type="scientific">Dichanthelium oligosanthes</name>
    <dbReference type="NCBI Taxonomy" id="888268"/>
    <lineage>
        <taxon>Eukaryota</taxon>
        <taxon>Viridiplantae</taxon>
        <taxon>Streptophyta</taxon>
        <taxon>Embryophyta</taxon>
        <taxon>Tracheophyta</taxon>
        <taxon>Spermatophyta</taxon>
        <taxon>Magnoliopsida</taxon>
        <taxon>Liliopsida</taxon>
        <taxon>Poales</taxon>
        <taxon>Poaceae</taxon>
        <taxon>PACMAD clade</taxon>
        <taxon>Panicoideae</taxon>
        <taxon>Panicodae</taxon>
        <taxon>Paniceae</taxon>
        <taxon>Dichantheliinae</taxon>
        <taxon>Dichanthelium</taxon>
    </lineage>
</organism>
<evidence type="ECO:0000256" key="1">
    <source>
        <dbReference type="SAM" id="MobiDB-lite"/>
    </source>
</evidence>
<evidence type="ECO:0000313" key="2">
    <source>
        <dbReference type="EMBL" id="OEL15783.1"/>
    </source>
</evidence>
<feature type="compositionally biased region" description="Basic and acidic residues" evidence="1">
    <location>
        <begin position="27"/>
        <end position="41"/>
    </location>
</feature>
<proteinExistence type="predicted"/>
<dbReference type="STRING" id="888268.A0A1E5USD6"/>
<feature type="non-terminal residue" evidence="2">
    <location>
        <position position="1"/>
    </location>
</feature>
<dbReference type="PANTHER" id="PTHR45631">
    <property type="entry name" value="OS07G0107800 PROTEIN-RELATED"/>
    <property type="match status" value="1"/>
</dbReference>
<keyword evidence="3" id="KW-1185">Reference proteome</keyword>
<protein>
    <recommendedName>
        <fullName evidence="4">Protein kinase domain-containing protein</fullName>
    </recommendedName>
</protein>
<sequence length="99" mass="11228">LVVAGVLLIGYFIRRKKISSNVSSHDPATERESENVDRRANDHVDHLQNSKSRRFTYKELEKLTNNFKAFIGHGGFGPVYYGRLENGTEVAVKMRSESS</sequence>
<dbReference type="OrthoDB" id="681355at2759"/>
<dbReference type="SUPFAM" id="SSF56112">
    <property type="entry name" value="Protein kinase-like (PK-like)"/>
    <property type="match status" value="1"/>
</dbReference>
<dbReference type="AlphaFoldDB" id="A0A1E5USD6"/>
<evidence type="ECO:0008006" key="4">
    <source>
        <dbReference type="Google" id="ProtNLM"/>
    </source>
</evidence>
<gene>
    <name evidence="2" type="ORF">BAE44_0023198</name>
</gene>
<dbReference type="Proteomes" id="UP000095767">
    <property type="component" value="Unassembled WGS sequence"/>
</dbReference>
<feature type="non-terminal residue" evidence="2">
    <location>
        <position position="99"/>
    </location>
</feature>
<comment type="caution">
    <text evidence="2">The sequence shown here is derived from an EMBL/GenBank/DDBJ whole genome shotgun (WGS) entry which is preliminary data.</text>
</comment>
<accession>A0A1E5USD6</accession>
<feature type="region of interest" description="Disordered" evidence="1">
    <location>
        <begin position="20"/>
        <end position="41"/>
    </location>
</feature>
<dbReference type="PANTHER" id="PTHR45631:SF6">
    <property type="entry name" value="OS09G0352000 PROTEIN"/>
    <property type="match status" value="1"/>
</dbReference>